<reference evidence="1" key="1">
    <citation type="journal article" date="2022" name="Int. J. Mol. Sci.">
        <title>Draft Genome of Tanacetum Coccineum: Genomic Comparison of Closely Related Tanacetum-Family Plants.</title>
        <authorList>
            <person name="Yamashiro T."/>
            <person name="Shiraishi A."/>
            <person name="Nakayama K."/>
            <person name="Satake H."/>
        </authorList>
    </citation>
    <scope>NUCLEOTIDE SEQUENCE</scope>
</reference>
<gene>
    <name evidence="1" type="ORF">Tco_0726149</name>
</gene>
<accession>A0ABQ4YGD1</accession>
<dbReference type="EMBL" id="BQNB010010363">
    <property type="protein sequence ID" value="GJS76268.1"/>
    <property type="molecule type" value="Genomic_DNA"/>
</dbReference>
<protein>
    <submittedName>
        <fullName evidence="1">Uncharacterized protein</fullName>
    </submittedName>
</protein>
<organism evidence="1 2">
    <name type="scientific">Tanacetum coccineum</name>
    <dbReference type="NCBI Taxonomy" id="301880"/>
    <lineage>
        <taxon>Eukaryota</taxon>
        <taxon>Viridiplantae</taxon>
        <taxon>Streptophyta</taxon>
        <taxon>Embryophyta</taxon>
        <taxon>Tracheophyta</taxon>
        <taxon>Spermatophyta</taxon>
        <taxon>Magnoliopsida</taxon>
        <taxon>eudicotyledons</taxon>
        <taxon>Gunneridae</taxon>
        <taxon>Pentapetalae</taxon>
        <taxon>asterids</taxon>
        <taxon>campanulids</taxon>
        <taxon>Asterales</taxon>
        <taxon>Asteraceae</taxon>
        <taxon>Asteroideae</taxon>
        <taxon>Anthemideae</taxon>
        <taxon>Anthemidinae</taxon>
        <taxon>Tanacetum</taxon>
    </lineage>
</organism>
<name>A0ABQ4YGD1_9ASTR</name>
<reference evidence="1" key="2">
    <citation type="submission" date="2022-01" db="EMBL/GenBank/DDBJ databases">
        <authorList>
            <person name="Yamashiro T."/>
            <person name="Shiraishi A."/>
            <person name="Satake H."/>
            <person name="Nakayama K."/>
        </authorList>
    </citation>
    <scope>NUCLEOTIDE SEQUENCE</scope>
</reference>
<evidence type="ECO:0000313" key="2">
    <source>
        <dbReference type="Proteomes" id="UP001151760"/>
    </source>
</evidence>
<dbReference type="Proteomes" id="UP001151760">
    <property type="component" value="Unassembled WGS sequence"/>
</dbReference>
<sequence>MTSLKKKYERQRLIPGEIGITSSLHAPKRFPSLSGRKRKAQELEPKFVNISKRRAFWSLNEDILKINDSDNQYAVSIKEDTTYTCLHSPKTTKERSPIRRIQRSSIRRIQDIVSQYGVFQLMDMAYRSPDLEKEISTNIGGEFTNMKDLEVLESWKRQGGASTNSCYKLNMEDLPSKYQGSFSF</sequence>
<keyword evidence="2" id="KW-1185">Reference proteome</keyword>
<comment type="caution">
    <text evidence="1">The sequence shown here is derived from an EMBL/GenBank/DDBJ whole genome shotgun (WGS) entry which is preliminary data.</text>
</comment>
<evidence type="ECO:0000313" key="1">
    <source>
        <dbReference type="EMBL" id="GJS76268.1"/>
    </source>
</evidence>
<proteinExistence type="predicted"/>